<keyword evidence="2" id="KW-1185">Reference proteome</keyword>
<dbReference type="HOGENOM" id="CLU_2577077_0_0_1"/>
<evidence type="ECO:0000313" key="2">
    <source>
        <dbReference type="Proteomes" id="UP000017836"/>
    </source>
</evidence>
<accession>W1P8T7</accession>
<organism evidence="1 2">
    <name type="scientific">Amborella trichopoda</name>
    <dbReference type="NCBI Taxonomy" id="13333"/>
    <lineage>
        <taxon>Eukaryota</taxon>
        <taxon>Viridiplantae</taxon>
        <taxon>Streptophyta</taxon>
        <taxon>Embryophyta</taxon>
        <taxon>Tracheophyta</taxon>
        <taxon>Spermatophyta</taxon>
        <taxon>Magnoliopsida</taxon>
        <taxon>Amborellales</taxon>
        <taxon>Amborellaceae</taxon>
        <taxon>Amborella</taxon>
    </lineage>
</organism>
<proteinExistence type="predicted"/>
<dbReference type="AlphaFoldDB" id="W1P8T7"/>
<dbReference type="EMBL" id="KI394313">
    <property type="protein sequence ID" value="ERN04016.1"/>
    <property type="molecule type" value="Genomic_DNA"/>
</dbReference>
<sequence length="81" mass="9091">MAIEFSLLGRANPRFTLQFRLESGDFMVRKSVRSFQAKNLVQAESDKEKGNISCDFPDIKEVVLGVNLMVRSGWLLGGGRQ</sequence>
<dbReference type="Proteomes" id="UP000017836">
    <property type="component" value="Unassembled WGS sequence"/>
</dbReference>
<protein>
    <submittedName>
        <fullName evidence="1">Uncharacterized protein</fullName>
    </submittedName>
</protein>
<gene>
    <name evidence="1" type="ORF">AMTR_s00079p00170460</name>
</gene>
<reference evidence="2" key="1">
    <citation type="journal article" date="2013" name="Science">
        <title>The Amborella genome and the evolution of flowering plants.</title>
        <authorList>
            <consortium name="Amborella Genome Project"/>
        </authorList>
    </citation>
    <scope>NUCLEOTIDE SEQUENCE [LARGE SCALE GENOMIC DNA]</scope>
</reference>
<name>W1P8T7_AMBTC</name>
<evidence type="ECO:0000313" key="1">
    <source>
        <dbReference type="EMBL" id="ERN04016.1"/>
    </source>
</evidence>
<dbReference type="Gramene" id="ERN04016">
    <property type="protein sequence ID" value="ERN04016"/>
    <property type="gene ID" value="AMTR_s00079p00170460"/>
</dbReference>